<dbReference type="EMBL" id="JPMI01000353">
    <property type="protein sequence ID" value="KFA87643.1"/>
    <property type="molecule type" value="Genomic_DNA"/>
</dbReference>
<protein>
    <submittedName>
        <fullName evidence="2">Uncharacterized protein</fullName>
    </submittedName>
</protein>
<dbReference type="AlphaFoldDB" id="A0A084SGQ8"/>
<feature type="compositionally biased region" description="Basic and acidic residues" evidence="1">
    <location>
        <begin position="153"/>
        <end position="167"/>
    </location>
</feature>
<reference evidence="2 3" key="1">
    <citation type="submission" date="2014-07" db="EMBL/GenBank/DDBJ databases">
        <title>Draft Genome Sequence of Gephyronic Acid Producer, Cystobacter violaceus Strain Cb vi76.</title>
        <authorList>
            <person name="Stevens D.C."/>
            <person name="Young J."/>
            <person name="Carmichael R."/>
            <person name="Tan J."/>
            <person name="Taylor R.E."/>
        </authorList>
    </citation>
    <scope>NUCLEOTIDE SEQUENCE [LARGE SCALE GENOMIC DNA]</scope>
    <source>
        <strain evidence="2 3">Cb vi76</strain>
    </source>
</reference>
<name>A0A084SGQ8_9BACT</name>
<evidence type="ECO:0000313" key="3">
    <source>
        <dbReference type="Proteomes" id="UP000028547"/>
    </source>
</evidence>
<sequence>MARRALVEDGAPADTQLSVCVYRRRKIVRLALDGPHTAGRRGSHWYSEHQALARLLSKEAGITVHSYVYDPQEYEEVMAFGGGQNVGGERLLYDEVELPECLDGEFDDEAFARMQERWPMGHLAWVYGVERDLLLQLHRMQGARLGLNGSEPESERPLEHLLRGVAA</sequence>
<comment type="caution">
    <text evidence="2">The sequence shown here is derived from an EMBL/GenBank/DDBJ whole genome shotgun (WGS) entry which is preliminary data.</text>
</comment>
<accession>A0A084SGQ8</accession>
<evidence type="ECO:0000256" key="1">
    <source>
        <dbReference type="SAM" id="MobiDB-lite"/>
    </source>
</evidence>
<evidence type="ECO:0000313" key="2">
    <source>
        <dbReference type="EMBL" id="KFA87643.1"/>
    </source>
</evidence>
<organism evidence="2 3">
    <name type="scientific">Archangium violaceum Cb vi76</name>
    <dbReference type="NCBI Taxonomy" id="1406225"/>
    <lineage>
        <taxon>Bacteria</taxon>
        <taxon>Pseudomonadati</taxon>
        <taxon>Myxococcota</taxon>
        <taxon>Myxococcia</taxon>
        <taxon>Myxococcales</taxon>
        <taxon>Cystobacterineae</taxon>
        <taxon>Archangiaceae</taxon>
        <taxon>Archangium</taxon>
    </lineage>
</organism>
<proteinExistence type="predicted"/>
<dbReference type="Proteomes" id="UP000028547">
    <property type="component" value="Unassembled WGS sequence"/>
</dbReference>
<feature type="region of interest" description="Disordered" evidence="1">
    <location>
        <begin position="148"/>
        <end position="167"/>
    </location>
</feature>
<gene>
    <name evidence="2" type="ORF">Q664_46505</name>
</gene>